<dbReference type="Proteomes" id="UP000184020">
    <property type="component" value="Unassembled WGS sequence"/>
</dbReference>
<dbReference type="AlphaFoldDB" id="A0A1M5NQ25"/>
<feature type="domain" description="2TM" evidence="2">
    <location>
        <begin position="10"/>
        <end position="89"/>
    </location>
</feature>
<accession>A0A1M5NQ25</accession>
<sequence>MEKQLHEQYEYARRRIKQKKRLYFHFVVFVLGSLLLFVSHNILDSSFVTQWYLWIITTWLFLFILHFIKIFITDRFMNKDWEREQIDRLVIKQQKKIEQLQSKIANYEPNNNVKL</sequence>
<evidence type="ECO:0000256" key="1">
    <source>
        <dbReference type="SAM" id="Phobius"/>
    </source>
</evidence>
<keyword evidence="1" id="KW-0472">Membrane</keyword>
<evidence type="ECO:0000313" key="4">
    <source>
        <dbReference type="Proteomes" id="UP000184020"/>
    </source>
</evidence>
<dbReference type="Pfam" id="PF13239">
    <property type="entry name" value="2TM"/>
    <property type="match status" value="1"/>
</dbReference>
<evidence type="ECO:0000259" key="2">
    <source>
        <dbReference type="Pfam" id="PF13239"/>
    </source>
</evidence>
<dbReference type="OrthoDB" id="1443721at2"/>
<gene>
    <name evidence="3" type="ORF">SAMN05444372_111157</name>
</gene>
<keyword evidence="1" id="KW-1133">Transmembrane helix</keyword>
<keyword evidence="4" id="KW-1185">Reference proteome</keyword>
<feature type="transmembrane region" description="Helical" evidence="1">
    <location>
        <begin position="51"/>
        <end position="72"/>
    </location>
</feature>
<dbReference type="InterPro" id="IPR025698">
    <property type="entry name" value="2TM_dom"/>
</dbReference>
<dbReference type="RefSeq" id="WP_073020981.1">
    <property type="nucleotide sequence ID" value="NZ_FQWF01000011.1"/>
</dbReference>
<protein>
    <submittedName>
        <fullName evidence="3">2TM domain-containing protein</fullName>
    </submittedName>
</protein>
<name>A0A1M5NQ25_9FLAO</name>
<feature type="transmembrane region" description="Helical" evidence="1">
    <location>
        <begin position="21"/>
        <end position="39"/>
    </location>
</feature>
<keyword evidence="1" id="KW-0812">Transmembrane</keyword>
<dbReference type="EMBL" id="FQWF01000011">
    <property type="protein sequence ID" value="SHG91598.1"/>
    <property type="molecule type" value="Genomic_DNA"/>
</dbReference>
<reference evidence="4" key="1">
    <citation type="submission" date="2016-11" db="EMBL/GenBank/DDBJ databases">
        <authorList>
            <person name="Varghese N."/>
            <person name="Submissions S."/>
        </authorList>
    </citation>
    <scope>NUCLEOTIDE SEQUENCE [LARGE SCALE GENOMIC DNA]</scope>
    <source>
        <strain evidence="4">DSM 17659</strain>
    </source>
</reference>
<dbReference type="STRING" id="229205.SAMN05444372_111157"/>
<organism evidence="3 4">
    <name type="scientific">Flavobacterium micromati</name>
    <dbReference type="NCBI Taxonomy" id="229205"/>
    <lineage>
        <taxon>Bacteria</taxon>
        <taxon>Pseudomonadati</taxon>
        <taxon>Bacteroidota</taxon>
        <taxon>Flavobacteriia</taxon>
        <taxon>Flavobacteriales</taxon>
        <taxon>Flavobacteriaceae</taxon>
        <taxon>Flavobacterium</taxon>
    </lineage>
</organism>
<proteinExistence type="predicted"/>
<evidence type="ECO:0000313" key="3">
    <source>
        <dbReference type="EMBL" id="SHG91598.1"/>
    </source>
</evidence>